<evidence type="ECO:0000256" key="3">
    <source>
        <dbReference type="ARBA" id="ARBA00022452"/>
    </source>
</evidence>
<dbReference type="Proteomes" id="UP000266693">
    <property type="component" value="Unassembled WGS sequence"/>
</dbReference>
<feature type="chain" id="PRO_5017312775" evidence="10">
    <location>
        <begin position="33"/>
        <end position="899"/>
    </location>
</feature>
<evidence type="ECO:0000259" key="12">
    <source>
        <dbReference type="Pfam" id="PF07715"/>
    </source>
</evidence>
<dbReference type="OrthoDB" id="7051241at2"/>
<dbReference type="GO" id="GO:0009279">
    <property type="term" value="C:cell outer membrane"/>
    <property type="evidence" value="ECO:0007669"/>
    <property type="project" value="UniProtKB-SubCell"/>
</dbReference>
<evidence type="ECO:0000256" key="9">
    <source>
        <dbReference type="RuleBase" id="RU003357"/>
    </source>
</evidence>
<dbReference type="InterPro" id="IPR012910">
    <property type="entry name" value="Plug_dom"/>
</dbReference>
<dbReference type="Pfam" id="PF00593">
    <property type="entry name" value="TonB_dep_Rec_b-barrel"/>
    <property type="match status" value="1"/>
</dbReference>
<evidence type="ECO:0000313" key="13">
    <source>
        <dbReference type="EMBL" id="RHW19251.1"/>
    </source>
</evidence>
<sequence length="899" mass="95770">MTGKRFASPSRFLIGSAVAVLSAAIASAPATAQAVAEPVQQDVPPPQETAAPSQPDIIVTGSLIRGAAPVGSPLIAVGRESLTESGTLTVSDALKEVPQITGLGVDESHRGAQGGSSNIFYNNQVNLRSIGPQATLTLVNGHRAPSTGTAGYSIDPSIIPTLAVERLEVVADGASATYGSDAIAGVANIITRNRFDGLEVSARLGGADDYNENQQGLIVGKQWANAGVMLAFEHSYHSRLEGADRPYFRYDQTEFGGRDYRPNQCNPGTILVGGVRYAIPAGGVTPDTADLLVPNTRNTCDVWNTRTILPEQDRISFFGAAHWEPTEGVRIFAEGYYYDRRFNLSAPNTTPAQTITVPSSNPFFVLPPGVDPATESVRIEYYVPGVGPQFVHKGGARSWQAFGGVEVDLLGDFRATVQGAYGKDKSEAEYPQLNSAALTAALSDPDPATALNPFASGIGGNNPATLASIFSNYFYAPGDTEQKFVEAKVDGSLFMLPGGAVRIAVGGTYREESLVAGSIAGPPGGIRTSVTSGARDIKAVYAEVLVPLFGADNATTFFNRLTLNAAIRHEDYSDVGPTTNPKFGIEWSPVAGLSLRGSYGTSFRAPSLGEIYNPNPALNVNNFVDPQSPTGRSDVLGWSDNNPDLKPETAETYSFGFELAPTGLPGLRASGNYFNIDYEGQIARYLNVNTVLQQEAFFAPIIIREYSQEFLDSLVARLPVRNGVLPANPVIIDARYRNLGALKVSGLDGTLSYRFDTGIGQLRAAVAGTYFLNYDVAISPTSGFVSRLDTLDYPQRLNLRGTLGWSLDQLNASVQVAYTSPYDNTSVEPVQRIKGSTVTDLHLGYEFESSGVLKNATIAIDISNLFDVDPPFADLIGGFDPNVASALGRRVLVSLGWKI</sequence>
<reference evidence="13 14" key="1">
    <citation type="submission" date="2018-08" db="EMBL/GenBank/DDBJ databases">
        <title>The multiple taxonomic identification of Sphingomonas gilva.</title>
        <authorList>
            <person name="Zhu D."/>
            <person name="Zheng S."/>
        </authorList>
    </citation>
    <scope>NUCLEOTIDE SEQUENCE [LARGE SCALE GENOMIC DNA]</scope>
    <source>
        <strain evidence="13 14">ZDH117</strain>
    </source>
</reference>
<dbReference type="SUPFAM" id="SSF56935">
    <property type="entry name" value="Porins"/>
    <property type="match status" value="1"/>
</dbReference>
<keyword evidence="13" id="KW-0675">Receptor</keyword>
<keyword evidence="5 9" id="KW-0798">TonB box</keyword>
<name>A0A396RZS9_9SPHN</name>
<evidence type="ECO:0000313" key="14">
    <source>
        <dbReference type="Proteomes" id="UP000266693"/>
    </source>
</evidence>
<dbReference type="CDD" id="cd01347">
    <property type="entry name" value="ligand_gated_channel"/>
    <property type="match status" value="1"/>
</dbReference>
<dbReference type="AlphaFoldDB" id="A0A396RZS9"/>
<comment type="similarity">
    <text evidence="8 9">Belongs to the TonB-dependent receptor family.</text>
</comment>
<evidence type="ECO:0000256" key="4">
    <source>
        <dbReference type="ARBA" id="ARBA00022692"/>
    </source>
</evidence>
<dbReference type="InterPro" id="IPR037066">
    <property type="entry name" value="Plug_dom_sf"/>
</dbReference>
<keyword evidence="10" id="KW-0732">Signal</keyword>
<evidence type="ECO:0000256" key="7">
    <source>
        <dbReference type="ARBA" id="ARBA00023237"/>
    </source>
</evidence>
<protein>
    <submittedName>
        <fullName evidence="13">TonB-dependent receptor</fullName>
    </submittedName>
</protein>
<evidence type="ECO:0000256" key="6">
    <source>
        <dbReference type="ARBA" id="ARBA00023136"/>
    </source>
</evidence>
<evidence type="ECO:0000256" key="2">
    <source>
        <dbReference type="ARBA" id="ARBA00022448"/>
    </source>
</evidence>
<dbReference type="PROSITE" id="PS52016">
    <property type="entry name" value="TONB_DEPENDENT_REC_3"/>
    <property type="match status" value="1"/>
</dbReference>
<evidence type="ECO:0000259" key="11">
    <source>
        <dbReference type="Pfam" id="PF00593"/>
    </source>
</evidence>
<evidence type="ECO:0000256" key="1">
    <source>
        <dbReference type="ARBA" id="ARBA00004571"/>
    </source>
</evidence>
<feature type="signal peptide" evidence="10">
    <location>
        <begin position="1"/>
        <end position="32"/>
    </location>
</feature>
<dbReference type="Gene3D" id="2.40.170.20">
    <property type="entry name" value="TonB-dependent receptor, beta-barrel domain"/>
    <property type="match status" value="1"/>
</dbReference>
<keyword evidence="2 8" id="KW-0813">Transport</keyword>
<dbReference type="InterPro" id="IPR000531">
    <property type="entry name" value="Beta-barrel_TonB"/>
</dbReference>
<dbReference type="Gene3D" id="2.170.130.10">
    <property type="entry name" value="TonB-dependent receptor, plug domain"/>
    <property type="match status" value="1"/>
</dbReference>
<dbReference type="InterPro" id="IPR036942">
    <property type="entry name" value="Beta-barrel_TonB_sf"/>
</dbReference>
<gene>
    <name evidence="13" type="ORF">D1610_03855</name>
</gene>
<evidence type="ECO:0000256" key="5">
    <source>
        <dbReference type="ARBA" id="ARBA00023077"/>
    </source>
</evidence>
<feature type="domain" description="TonB-dependent receptor-like beta-barrel" evidence="11">
    <location>
        <begin position="414"/>
        <end position="865"/>
    </location>
</feature>
<keyword evidence="4 8" id="KW-0812">Transmembrane</keyword>
<comment type="caution">
    <text evidence="13">The sequence shown here is derived from an EMBL/GenBank/DDBJ whole genome shotgun (WGS) entry which is preliminary data.</text>
</comment>
<dbReference type="PANTHER" id="PTHR47234">
    <property type="match status" value="1"/>
</dbReference>
<comment type="subcellular location">
    <subcellularLocation>
        <location evidence="1 8">Cell outer membrane</location>
        <topology evidence="1 8">Multi-pass membrane protein</topology>
    </subcellularLocation>
</comment>
<dbReference type="EMBL" id="QWLV01000001">
    <property type="protein sequence ID" value="RHW19251.1"/>
    <property type="molecule type" value="Genomic_DNA"/>
</dbReference>
<keyword evidence="14" id="KW-1185">Reference proteome</keyword>
<keyword evidence="7 8" id="KW-0998">Cell outer membrane</keyword>
<dbReference type="Pfam" id="PF07715">
    <property type="entry name" value="Plug"/>
    <property type="match status" value="1"/>
</dbReference>
<organism evidence="13 14">
    <name type="scientific">Sphingomonas gilva</name>
    <dbReference type="NCBI Taxonomy" id="2305907"/>
    <lineage>
        <taxon>Bacteria</taxon>
        <taxon>Pseudomonadati</taxon>
        <taxon>Pseudomonadota</taxon>
        <taxon>Alphaproteobacteria</taxon>
        <taxon>Sphingomonadales</taxon>
        <taxon>Sphingomonadaceae</taxon>
        <taxon>Sphingomonas</taxon>
    </lineage>
</organism>
<proteinExistence type="inferred from homology"/>
<keyword evidence="6 8" id="KW-0472">Membrane</keyword>
<feature type="domain" description="TonB-dependent receptor plug" evidence="12">
    <location>
        <begin position="76"/>
        <end position="186"/>
    </location>
</feature>
<dbReference type="PANTHER" id="PTHR47234:SF2">
    <property type="entry name" value="TONB-DEPENDENT RECEPTOR"/>
    <property type="match status" value="1"/>
</dbReference>
<evidence type="ECO:0000256" key="8">
    <source>
        <dbReference type="PROSITE-ProRule" id="PRU01360"/>
    </source>
</evidence>
<keyword evidence="3 8" id="KW-1134">Transmembrane beta strand</keyword>
<dbReference type="InterPro" id="IPR039426">
    <property type="entry name" value="TonB-dep_rcpt-like"/>
</dbReference>
<evidence type="ECO:0000256" key="10">
    <source>
        <dbReference type="SAM" id="SignalP"/>
    </source>
</evidence>
<accession>A0A396RZS9</accession>